<evidence type="ECO:0000313" key="3">
    <source>
        <dbReference type="Proteomes" id="UP001595665"/>
    </source>
</evidence>
<feature type="chain" id="PRO_5046949136" description="Kazal-like domain-containing protein" evidence="1">
    <location>
        <begin position="22"/>
        <end position="71"/>
    </location>
</feature>
<accession>A0ABV7PP72</accession>
<evidence type="ECO:0000256" key="1">
    <source>
        <dbReference type="SAM" id="SignalP"/>
    </source>
</evidence>
<evidence type="ECO:0000313" key="2">
    <source>
        <dbReference type="EMBL" id="MFC3461034.1"/>
    </source>
</evidence>
<keyword evidence="3" id="KW-1185">Reference proteome</keyword>
<reference evidence="3" key="1">
    <citation type="journal article" date="2019" name="Int. J. Syst. Evol. Microbiol.">
        <title>The Global Catalogue of Microorganisms (GCM) 10K type strain sequencing project: providing services to taxonomists for standard genome sequencing and annotation.</title>
        <authorList>
            <consortium name="The Broad Institute Genomics Platform"/>
            <consortium name="The Broad Institute Genome Sequencing Center for Infectious Disease"/>
            <person name="Wu L."/>
            <person name="Ma J."/>
        </authorList>
    </citation>
    <scope>NUCLEOTIDE SEQUENCE [LARGE SCALE GENOMIC DNA]</scope>
    <source>
        <strain evidence="3">CCM 7480</strain>
    </source>
</reference>
<evidence type="ECO:0008006" key="4">
    <source>
        <dbReference type="Google" id="ProtNLM"/>
    </source>
</evidence>
<comment type="caution">
    <text evidence="2">The sequence shown here is derived from an EMBL/GenBank/DDBJ whole genome shotgun (WGS) entry which is preliminary data.</text>
</comment>
<dbReference type="Proteomes" id="UP001595665">
    <property type="component" value="Unassembled WGS sequence"/>
</dbReference>
<protein>
    <recommendedName>
        <fullName evidence="4">Kazal-like domain-containing protein</fullName>
    </recommendedName>
</protein>
<organism evidence="2 3">
    <name type="scientific">Massilia haematophila</name>
    <dbReference type="NCBI Taxonomy" id="457923"/>
    <lineage>
        <taxon>Bacteria</taxon>
        <taxon>Pseudomonadati</taxon>
        <taxon>Pseudomonadota</taxon>
        <taxon>Betaproteobacteria</taxon>
        <taxon>Burkholderiales</taxon>
        <taxon>Oxalobacteraceae</taxon>
        <taxon>Telluria group</taxon>
        <taxon>Massilia</taxon>
    </lineage>
</organism>
<proteinExistence type="predicted"/>
<dbReference type="EMBL" id="JBHRVV010000001">
    <property type="protein sequence ID" value="MFC3461034.1"/>
    <property type="molecule type" value="Genomic_DNA"/>
</dbReference>
<feature type="signal peptide" evidence="1">
    <location>
        <begin position="1"/>
        <end position="21"/>
    </location>
</feature>
<dbReference type="RefSeq" id="WP_312549708.1">
    <property type="nucleotide sequence ID" value="NZ_JBHRVV010000001.1"/>
</dbReference>
<name>A0ABV7PP72_9BURK</name>
<keyword evidence="1" id="KW-0732">Signal</keyword>
<gene>
    <name evidence="2" type="ORF">ACFOPH_22775</name>
</gene>
<sequence>MKKKIGLFLFALGLSASYAYAEDDTACIMDCHAKYVDCMSRGYFTPNYCQGRMSTCSAMCDGSYGGTGPIP</sequence>